<evidence type="ECO:0000313" key="3">
    <source>
        <dbReference type="Proteomes" id="UP001476247"/>
    </source>
</evidence>
<feature type="transmembrane region" description="Helical" evidence="1">
    <location>
        <begin position="124"/>
        <end position="143"/>
    </location>
</feature>
<comment type="caution">
    <text evidence="2">The sequence shown here is derived from an EMBL/GenBank/DDBJ whole genome shotgun (WGS) entry which is preliminary data.</text>
</comment>
<feature type="transmembrane region" description="Helical" evidence="1">
    <location>
        <begin position="302"/>
        <end position="319"/>
    </location>
</feature>
<name>A0ABP9XQ25_9FUNG</name>
<dbReference type="EMBL" id="BAABUJ010000007">
    <property type="protein sequence ID" value="GAA5796889.1"/>
    <property type="molecule type" value="Genomic_DNA"/>
</dbReference>
<keyword evidence="3" id="KW-1185">Reference proteome</keyword>
<reference evidence="2 3" key="1">
    <citation type="submission" date="2024-04" db="EMBL/GenBank/DDBJ databases">
        <title>genome sequences of Mucor flavus KT1a and Helicostylum pulchrum KT1b strains isolation_sourced from the surface of a dry-aged beef.</title>
        <authorList>
            <person name="Toyotome T."/>
            <person name="Hosono M."/>
            <person name="Torimaru M."/>
            <person name="Fukuda K."/>
            <person name="Mikami N."/>
        </authorList>
    </citation>
    <scope>NUCLEOTIDE SEQUENCE [LARGE SCALE GENOMIC DNA]</scope>
    <source>
        <strain evidence="2 3">KT1b</strain>
    </source>
</reference>
<proteinExistence type="predicted"/>
<feature type="transmembrane region" description="Helical" evidence="1">
    <location>
        <begin position="252"/>
        <end position="270"/>
    </location>
</feature>
<protein>
    <recommendedName>
        <fullName evidence="4">Acyltransferase 3 domain-containing protein</fullName>
    </recommendedName>
</protein>
<dbReference type="Proteomes" id="UP001476247">
    <property type="component" value="Unassembled WGS sequence"/>
</dbReference>
<feature type="transmembrane region" description="Helical" evidence="1">
    <location>
        <begin position="364"/>
        <end position="386"/>
    </location>
</feature>
<feature type="transmembrane region" description="Helical" evidence="1">
    <location>
        <begin position="14"/>
        <end position="35"/>
    </location>
</feature>
<feature type="transmembrane region" description="Helical" evidence="1">
    <location>
        <begin position="325"/>
        <end position="352"/>
    </location>
</feature>
<evidence type="ECO:0000256" key="1">
    <source>
        <dbReference type="SAM" id="Phobius"/>
    </source>
</evidence>
<gene>
    <name evidence="2" type="ORF">HPULCUR_002267</name>
</gene>
<evidence type="ECO:0008006" key="4">
    <source>
        <dbReference type="Google" id="ProtNLM"/>
    </source>
</evidence>
<accession>A0ABP9XQ25</accession>
<keyword evidence="1" id="KW-1133">Transmembrane helix</keyword>
<organism evidence="2 3">
    <name type="scientific">Helicostylum pulchrum</name>
    <dbReference type="NCBI Taxonomy" id="562976"/>
    <lineage>
        <taxon>Eukaryota</taxon>
        <taxon>Fungi</taxon>
        <taxon>Fungi incertae sedis</taxon>
        <taxon>Mucoromycota</taxon>
        <taxon>Mucoromycotina</taxon>
        <taxon>Mucoromycetes</taxon>
        <taxon>Mucorales</taxon>
        <taxon>Mucorineae</taxon>
        <taxon>Mucoraceae</taxon>
        <taxon>Helicostylum</taxon>
    </lineage>
</organism>
<feature type="transmembrane region" description="Helical" evidence="1">
    <location>
        <begin position="163"/>
        <end position="185"/>
    </location>
</feature>
<evidence type="ECO:0000313" key="2">
    <source>
        <dbReference type="EMBL" id="GAA5796889.1"/>
    </source>
</evidence>
<sequence>MEVRRSNIITRSPYLFYIATSFAFGGLITVLALCTSPNTWSDFFKSKPLRGEMGFGRFIIRGSRFVNGKYTPFAYPWRSINPSAVGRVLGWLGYTVHQLGQWYILAKVQLAKEKQVKWSQDYQWWNWQMVYLNGSMLLFKLIHGHLFYDGLAIDVAEGLAQGSVILILVIAIVMAIPSRGVLFGYGKKPATDRLIWFLRKYHGYVMSFGTVGNFHYHPVEGTMGHCFGFIYQCLLIWQSTNFLHKSHRNKSWILLLETWVFIHGSLTALIQPGIGWQIFSYGFMIMFLVNQVFQTKASQNRLLMSVVYCVFSIWAYWGLNKDKVYYRAMFIPIAEYLCVYFILFVGKLGCLITDRIPPSKFKAAFVLSASICVTITLTVSLAMILAGNIKVYNDY</sequence>
<feature type="transmembrane region" description="Helical" evidence="1">
    <location>
        <begin position="276"/>
        <end position="293"/>
    </location>
</feature>
<keyword evidence="1" id="KW-0812">Transmembrane</keyword>
<keyword evidence="1" id="KW-0472">Membrane</keyword>